<protein>
    <submittedName>
        <fullName evidence="8">Flagellar basal-body rod protein FlgF</fullName>
    </submittedName>
</protein>
<dbReference type="Pfam" id="PF00460">
    <property type="entry name" value="Flg_bb_rod"/>
    <property type="match status" value="1"/>
</dbReference>
<proteinExistence type="inferred from homology"/>
<accession>A0A108U7Q2</accession>
<dbReference type="PANTHER" id="PTHR30435">
    <property type="entry name" value="FLAGELLAR PROTEIN"/>
    <property type="match status" value="1"/>
</dbReference>
<keyword evidence="8" id="KW-0282">Flagellum</keyword>
<feature type="domain" description="Flagellar basal-body/hook protein C-terminal" evidence="6">
    <location>
        <begin position="175"/>
        <end position="218"/>
    </location>
</feature>
<keyword evidence="3 4" id="KW-0975">Bacterial flagellum</keyword>
<dbReference type="GO" id="GO:0071978">
    <property type="term" value="P:bacterial-type flagellum-dependent swarming motility"/>
    <property type="evidence" value="ECO:0007669"/>
    <property type="project" value="TreeGrafter"/>
</dbReference>
<comment type="caution">
    <text evidence="8">The sequence shown here is derived from an EMBL/GenBank/DDBJ whole genome shotgun (WGS) entry which is preliminary data.</text>
</comment>
<feature type="domain" description="Flagellar hook protein FlgE/F/G-like D1" evidence="7">
    <location>
        <begin position="70"/>
        <end position="130"/>
    </location>
</feature>
<evidence type="ECO:0000256" key="4">
    <source>
        <dbReference type="RuleBase" id="RU362116"/>
    </source>
</evidence>
<evidence type="ECO:0000313" key="9">
    <source>
        <dbReference type="Proteomes" id="UP000023435"/>
    </source>
</evidence>
<dbReference type="OrthoDB" id="8578401at2"/>
<evidence type="ECO:0000256" key="3">
    <source>
        <dbReference type="ARBA" id="ARBA00023143"/>
    </source>
</evidence>
<dbReference type="InterPro" id="IPR053967">
    <property type="entry name" value="LlgE_F_G-like_D1"/>
</dbReference>
<evidence type="ECO:0000259" key="5">
    <source>
        <dbReference type="Pfam" id="PF00460"/>
    </source>
</evidence>
<comment type="similarity">
    <text evidence="2 4">Belongs to the flagella basal body rod proteins family.</text>
</comment>
<dbReference type="GO" id="GO:0009425">
    <property type="term" value="C:bacterial-type flagellum basal body"/>
    <property type="evidence" value="ECO:0007669"/>
    <property type="project" value="UniProtKB-SubCell"/>
</dbReference>
<evidence type="ECO:0000313" key="8">
    <source>
        <dbReference type="EMBL" id="KWS04082.1"/>
    </source>
</evidence>
<dbReference type="Pfam" id="PF22692">
    <property type="entry name" value="LlgE_F_G_D1"/>
    <property type="match status" value="1"/>
</dbReference>
<evidence type="ECO:0000256" key="1">
    <source>
        <dbReference type="ARBA" id="ARBA00004117"/>
    </source>
</evidence>
<name>A0A108U7Q2_9GAMM</name>
<dbReference type="InterPro" id="IPR020013">
    <property type="entry name" value="Flagellar_FlgE/F/G"/>
</dbReference>
<dbReference type="Pfam" id="PF06429">
    <property type="entry name" value="Flg_bbr_C"/>
    <property type="match status" value="1"/>
</dbReference>
<dbReference type="NCBIfam" id="TIGR03506">
    <property type="entry name" value="FlgEFG_subfam"/>
    <property type="match status" value="1"/>
</dbReference>
<evidence type="ECO:0000259" key="6">
    <source>
        <dbReference type="Pfam" id="PF06429"/>
    </source>
</evidence>
<comment type="subcellular location">
    <subcellularLocation>
        <location evidence="1 4">Bacterial flagellum basal body</location>
    </subcellularLocation>
</comment>
<keyword evidence="9" id="KW-1185">Reference proteome</keyword>
<dbReference type="GeneID" id="97902352"/>
<dbReference type="AlphaFoldDB" id="A0A108U7Q2"/>
<dbReference type="SUPFAM" id="SSF117143">
    <property type="entry name" value="Flagellar hook protein flgE"/>
    <property type="match status" value="1"/>
</dbReference>
<evidence type="ECO:0000256" key="2">
    <source>
        <dbReference type="ARBA" id="ARBA00009677"/>
    </source>
</evidence>
<organism evidence="8 9">
    <name type="scientific">Lysobacter capsici AZ78</name>
    <dbReference type="NCBI Taxonomy" id="1444315"/>
    <lineage>
        <taxon>Bacteria</taxon>
        <taxon>Pseudomonadati</taxon>
        <taxon>Pseudomonadota</taxon>
        <taxon>Gammaproteobacteria</taxon>
        <taxon>Lysobacterales</taxon>
        <taxon>Lysobacteraceae</taxon>
        <taxon>Lysobacter</taxon>
    </lineage>
</organism>
<feature type="domain" description="Flagellar basal body rod protein N-terminal" evidence="5">
    <location>
        <begin position="9"/>
        <end position="35"/>
    </location>
</feature>
<keyword evidence="8" id="KW-0969">Cilium</keyword>
<reference evidence="8 9" key="1">
    <citation type="journal article" date="2014" name="Genome Announc.">
        <title>Draft Genome Sequence of Lysobacter capsici AZ78, a Bacterium Antagonistic to Plant-Pathogenic Oomycetes.</title>
        <authorList>
            <person name="Puopolo G."/>
            <person name="Sonego P."/>
            <person name="Engelen K."/>
            <person name="Pertot I."/>
        </authorList>
    </citation>
    <scope>NUCLEOTIDE SEQUENCE [LARGE SCALE GENOMIC DNA]</scope>
    <source>
        <strain evidence="8 9">AZ78</strain>
    </source>
</reference>
<dbReference type="PANTHER" id="PTHR30435:SF19">
    <property type="entry name" value="FLAGELLAR BASAL-BODY ROD PROTEIN FLGG"/>
    <property type="match status" value="1"/>
</dbReference>
<dbReference type="EMBL" id="JAJA02000001">
    <property type="protein sequence ID" value="KWS04082.1"/>
    <property type="molecule type" value="Genomic_DNA"/>
</dbReference>
<dbReference type="Proteomes" id="UP000023435">
    <property type="component" value="Unassembled WGS sequence"/>
</dbReference>
<evidence type="ECO:0000259" key="7">
    <source>
        <dbReference type="Pfam" id="PF22692"/>
    </source>
</evidence>
<dbReference type="InterPro" id="IPR001444">
    <property type="entry name" value="Flag_bb_rod_N"/>
</dbReference>
<sequence>MTDTLQAIARALSTDVQTLGTISHNVANMNTPGYRGVRAVPEFSQQALLRTSLDQTDGSVMQTARKLDLALQGPGFFVVEREGEPLLVRSGAFRVDAQGQLVTANGDIVRGPNAPIGTDLDALRVDADGALWNGEQSLGQLELITVADAGALRPAGGGAYRYEGEQGQWSGQVIQGALEAANIDAAGETIRLMETTRHAESVQRAISIYDKAMDTGINRLGDN</sequence>
<gene>
    <name evidence="8" type="ORF">AZ78_1631</name>
</gene>
<dbReference type="InterPro" id="IPR037925">
    <property type="entry name" value="FlgE/F/G-like"/>
</dbReference>
<keyword evidence="8" id="KW-0966">Cell projection</keyword>
<dbReference type="InterPro" id="IPR010930">
    <property type="entry name" value="Flg_bb/hook_C_dom"/>
</dbReference>
<dbReference type="RefSeq" id="WP_036101658.1">
    <property type="nucleotide sequence ID" value="NZ_JAJA02000001.1"/>
</dbReference>